<protein>
    <submittedName>
        <fullName evidence="2">ATP-binding protein</fullName>
    </submittedName>
    <submittedName>
        <fullName evidence="3">ATPase</fullName>
    </submittedName>
</protein>
<gene>
    <name evidence="2" type="ORF">I6G51_09725</name>
    <name evidence="3" type="ORF">NCTC10288_00942</name>
</gene>
<organism evidence="3 4">
    <name type="scientific">Corynebacterium minutissimum</name>
    <dbReference type="NCBI Taxonomy" id="38301"/>
    <lineage>
        <taxon>Bacteria</taxon>
        <taxon>Bacillati</taxon>
        <taxon>Actinomycetota</taxon>
        <taxon>Actinomycetes</taxon>
        <taxon>Mycobacteriales</taxon>
        <taxon>Corynebacteriaceae</taxon>
        <taxon>Corynebacterium</taxon>
    </lineage>
</organism>
<name>A0A2X4UNP8_9CORY</name>
<dbReference type="RefSeq" id="WP_039675887.1">
    <property type="nucleotide sequence ID" value="NZ_CP065689.1"/>
</dbReference>
<dbReference type="STRING" id="38301.NX84_08680"/>
<keyword evidence="5" id="KW-1185">Reference proteome</keyword>
<evidence type="ECO:0000313" key="3">
    <source>
        <dbReference type="EMBL" id="SQH99644.1"/>
    </source>
</evidence>
<dbReference type="InterPro" id="IPR036388">
    <property type="entry name" value="WH-like_DNA-bd_sf"/>
</dbReference>
<accession>A0A2X4UNP8</accession>
<dbReference type="InterPro" id="IPR027417">
    <property type="entry name" value="P-loop_NTPase"/>
</dbReference>
<dbReference type="SUPFAM" id="SSF52540">
    <property type="entry name" value="P-loop containing nucleoside triphosphate hydrolases"/>
    <property type="match status" value="1"/>
</dbReference>
<dbReference type="PANTHER" id="PTHR34301">
    <property type="entry name" value="DNA-BINDING PROTEIN-RELATED"/>
    <property type="match status" value="1"/>
</dbReference>
<dbReference type="OrthoDB" id="2020141at2"/>
<dbReference type="GeneID" id="70782859"/>
<dbReference type="GO" id="GO:0005524">
    <property type="term" value="F:ATP binding"/>
    <property type="evidence" value="ECO:0007669"/>
    <property type="project" value="UniProtKB-KW"/>
</dbReference>
<keyword evidence="2" id="KW-0067">ATP-binding</keyword>
<dbReference type="PANTHER" id="PTHR34301:SF8">
    <property type="entry name" value="ATPASE DOMAIN-CONTAINING PROTEIN"/>
    <property type="match status" value="1"/>
</dbReference>
<sequence length="374" mass="40157">MTGNPFRPTFGASPLKWAGRNAVLDDFRAGLNGGVGNPNRAMLISGHRGMGKTVLLTELEDIAAQQGWVIIRVSGRSDAIKELVESIIPSKIQELTSPSTRRIKEIRIAGVGGIGTEETSVPPVPTLESKLRELSGHLHESGILITMDEVQDADPSDLERIAVAFQHLVRDEFTVAIVMAGLTAGVDQLLHLPGTTFLRRARRFRLGPVNSTATLAAFTDTSALTHIHFDADAAVTASNASHGYPFLIQLIGYLAWKSAATANHAVITTSTVKDIIPEAVSMMGEQVHDPAVRALTPRQMDYLYALARVADNAGEALSRAVAEELESSTTSTSEVRARLLEQGLIDAPRHGTVALGLPYLREYLSSGGEQTLVD</sequence>
<dbReference type="AlphaFoldDB" id="A0A2X4UNP8"/>
<proteinExistence type="predicted"/>
<dbReference type="Gene3D" id="1.10.10.10">
    <property type="entry name" value="Winged helix-like DNA-binding domain superfamily/Winged helix DNA-binding domain"/>
    <property type="match status" value="1"/>
</dbReference>
<evidence type="ECO:0000259" key="1">
    <source>
        <dbReference type="Pfam" id="PF13191"/>
    </source>
</evidence>
<feature type="domain" description="Orc1-like AAA ATPase" evidence="1">
    <location>
        <begin position="16"/>
        <end position="168"/>
    </location>
</feature>
<dbReference type="EMBL" id="LS483460">
    <property type="protein sequence ID" value="SQH99644.1"/>
    <property type="molecule type" value="Genomic_DNA"/>
</dbReference>
<reference evidence="3 4" key="1">
    <citation type="submission" date="2018-06" db="EMBL/GenBank/DDBJ databases">
        <authorList>
            <consortium name="Pathogen Informatics"/>
            <person name="Doyle S."/>
        </authorList>
    </citation>
    <scope>NUCLEOTIDE SEQUENCE [LARGE SCALE GENOMIC DNA]</scope>
    <source>
        <strain evidence="3 4">NCTC10288</strain>
    </source>
</reference>
<dbReference type="KEGG" id="cmin:NCTC10288_00942"/>
<keyword evidence="2" id="KW-0547">Nucleotide-binding</keyword>
<dbReference type="Gene3D" id="3.40.50.300">
    <property type="entry name" value="P-loop containing nucleotide triphosphate hydrolases"/>
    <property type="match status" value="1"/>
</dbReference>
<dbReference type="Proteomes" id="UP000594905">
    <property type="component" value="Chromosome"/>
</dbReference>
<evidence type="ECO:0000313" key="2">
    <source>
        <dbReference type="EMBL" id="QPS59170.1"/>
    </source>
</evidence>
<dbReference type="EMBL" id="CP065689">
    <property type="protein sequence ID" value="QPS59170.1"/>
    <property type="molecule type" value="Genomic_DNA"/>
</dbReference>
<dbReference type="InterPro" id="IPR041664">
    <property type="entry name" value="AAA_16"/>
</dbReference>
<evidence type="ECO:0000313" key="4">
    <source>
        <dbReference type="Proteomes" id="UP000249264"/>
    </source>
</evidence>
<reference evidence="2 5" key="2">
    <citation type="submission" date="2020-12" db="EMBL/GenBank/DDBJ databases">
        <title>FDA dAtabase for Regulatory Grade micrObial Sequences (FDA-ARGOS): Supporting development and validation of Infectious Disease Dx tests.</title>
        <authorList>
            <person name="Sproer C."/>
            <person name="Gronow S."/>
            <person name="Severitt S."/>
            <person name="Schroder I."/>
            <person name="Tallon L."/>
            <person name="Sadzewicz L."/>
            <person name="Zhao X."/>
            <person name="Boylan J."/>
            <person name="Ott S."/>
            <person name="Bowen H."/>
            <person name="Vavikolanu K."/>
            <person name="Mehta A."/>
            <person name="Aluvathingal J."/>
            <person name="Nadendla S."/>
            <person name="Lowell S."/>
            <person name="Myers T."/>
            <person name="Yan Y."/>
            <person name="Sichtig H."/>
        </authorList>
    </citation>
    <scope>NUCLEOTIDE SEQUENCE [LARGE SCALE GENOMIC DNA]</scope>
    <source>
        <strain evidence="2 5">FDAARGOS_894</strain>
    </source>
</reference>
<dbReference type="Proteomes" id="UP000249264">
    <property type="component" value="Chromosome 1"/>
</dbReference>
<evidence type="ECO:0000313" key="5">
    <source>
        <dbReference type="Proteomes" id="UP000594905"/>
    </source>
</evidence>
<dbReference type="Pfam" id="PF13191">
    <property type="entry name" value="AAA_16"/>
    <property type="match status" value="1"/>
</dbReference>